<gene>
    <name evidence="2" type="ORF">GYMLUDRAFT_135222</name>
</gene>
<reference evidence="2 3" key="1">
    <citation type="submission" date="2014-04" db="EMBL/GenBank/DDBJ databases">
        <title>Evolutionary Origins and Diversification of the Mycorrhizal Mutualists.</title>
        <authorList>
            <consortium name="DOE Joint Genome Institute"/>
            <consortium name="Mycorrhizal Genomics Consortium"/>
            <person name="Kohler A."/>
            <person name="Kuo A."/>
            <person name="Nagy L.G."/>
            <person name="Floudas D."/>
            <person name="Copeland A."/>
            <person name="Barry K.W."/>
            <person name="Cichocki N."/>
            <person name="Veneault-Fourrey C."/>
            <person name="LaButti K."/>
            <person name="Lindquist E.A."/>
            <person name="Lipzen A."/>
            <person name="Lundell T."/>
            <person name="Morin E."/>
            <person name="Murat C."/>
            <person name="Riley R."/>
            <person name="Ohm R."/>
            <person name="Sun H."/>
            <person name="Tunlid A."/>
            <person name="Henrissat B."/>
            <person name="Grigoriev I.V."/>
            <person name="Hibbett D.S."/>
            <person name="Martin F."/>
        </authorList>
    </citation>
    <scope>NUCLEOTIDE SEQUENCE [LARGE SCALE GENOMIC DNA]</scope>
    <source>
        <strain evidence="2 3">FD-317 M1</strain>
    </source>
</reference>
<organism evidence="2 3">
    <name type="scientific">Collybiopsis luxurians FD-317 M1</name>
    <dbReference type="NCBI Taxonomy" id="944289"/>
    <lineage>
        <taxon>Eukaryota</taxon>
        <taxon>Fungi</taxon>
        <taxon>Dikarya</taxon>
        <taxon>Basidiomycota</taxon>
        <taxon>Agaricomycotina</taxon>
        <taxon>Agaricomycetes</taxon>
        <taxon>Agaricomycetidae</taxon>
        <taxon>Agaricales</taxon>
        <taxon>Marasmiineae</taxon>
        <taxon>Omphalotaceae</taxon>
        <taxon>Collybiopsis</taxon>
        <taxon>Collybiopsis luxurians</taxon>
    </lineage>
</organism>
<keyword evidence="1" id="KW-1133">Transmembrane helix</keyword>
<protein>
    <submittedName>
        <fullName evidence="2">Uncharacterized protein</fullName>
    </submittedName>
</protein>
<evidence type="ECO:0000313" key="3">
    <source>
        <dbReference type="Proteomes" id="UP000053593"/>
    </source>
</evidence>
<name>A0A0D0AU51_9AGAR</name>
<feature type="transmembrane region" description="Helical" evidence="1">
    <location>
        <begin position="20"/>
        <end position="41"/>
    </location>
</feature>
<evidence type="ECO:0000256" key="1">
    <source>
        <dbReference type="SAM" id="Phobius"/>
    </source>
</evidence>
<dbReference type="Proteomes" id="UP000053593">
    <property type="component" value="Unassembled WGS sequence"/>
</dbReference>
<feature type="transmembrane region" description="Helical" evidence="1">
    <location>
        <begin position="53"/>
        <end position="76"/>
    </location>
</feature>
<sequence>NSTIPFEFLPSSVAFPFQITTYILSGVSAIIIWDVLSNITADWNMFRLAKNKYALFAYTISRIGAMTYIIGRTVFTTYPVGNCKVADTILGCFFPIGIAGSCFLFFLRARAVYIAQKYMVAFFAFLWISVLASCLTIPFSTHVDNIGDTSYCIIISFKGFATASVIVPTVHDTVVFLAISYKLMSHGLPQNQALQDRVLGTNLPAFSKIMLRNGQKYYLVTVLSNVATIAVGYAPVNPVYQLVLTAPNMLLTNVMACYVYRQMALG</sequence>
<feature type="transmembrane region" description="Helical" evidence="1">
    <location>
        <begin position="242"/>
        <end position="260"/>
    </location>
</feature>
<dbReference type="AlphaFoldDB" id="A0A0D0AU51"/>
<keyword evidence="1" id="KW-0472">Membrane</keyword>
<feature type="transmembrane region" description="Helical" evidence="1">
    <location>
        <begin position="88"/>
        <end position="107"/>
    </location>
</feature>
<feature type="non-terminal residue" evidence="2">
    <location>
        <position position="1"/>
    </location>
</feature>
<dbReference type="EMBL" id="KN834821">
    <property type="protein sequence ID" value="KIK54010.1"/>
    <property type="molecule type" value="Genomic_DNA"/>
</dbReference>
<feature type="transmembrane region" description="Helical" evidence="1">
    <location>
        <begin position="159"/>
        <end position="179"/>
    </location>
</feature>
<dbReference type="HOGENOM" id="CLU_060549_3_0_1"/>
<keyword evidence="1" id="KW-0812">Transmembrane</keyword>
<keyword evidence="3" id="KW-1185">Reference proteome</keyword>
<accession>A0A0D0AU51</accession>
<dbReference type="OrthoDB" id="3038990at2759"/>
<feature type="transmembrane region" description="Helical" evidence="1">
    <location>
        <begin position="217"/>
        <end position="236"/>
    </location>
</feature>
<evidence type="ECO:0000313" key="2">
    <source>
        <dbReference type="EMBL" id="KIK54010.1"/>
    </source>
</evidence>
<proteinExistence type="predicted"/>
<feature type="non-terminal residue" evidence="2">
    <location>
        <position position="266"/>
    </location>
</feature>
<feature type="transmembrane region" description="Helical" evidence="1">
    <location>
        <begin position="119"/>
        <end position="139"/>
    </location>
</feature>